<dbReference type="AlphaFoldDB" id="A0A941J6M5"/>
<feature type="region of interest" description="Disordered" evidence="1">
    <location>
        <begin position="107"/>
        <end position="143"/>
    </location>
</feature>
<evidence type="ECO:0000313" key="2">
    <source>
        <dbReference type="EMBL" id="MBR8641129.1"/>
    </source>
</evidence>
<name>A0A941J6M5_9ACTN</name>
<organism evidence="2 3">
    <name type="scientific">Streptomyces tuirus</name>
    <dbReference type="NCBI Taxonomy" id="68278"/>
    <lineage>
        <taxon>Bacteria</taxon>
        <taxon>Bacillati</taxon>
        <taxon>Actinomycetota</taxon>
        <taxon>Actinomycetes</taxon>
        <taxon>Kitasatosporales</taxon>
        <taxon>Streptomycetaceae</taxon>
        <taxon>Streptomyces</taxon>
    </lineage>
</organism>
<proteinExistence type="predicted"/>
<protein>
    <submittedName>
        <fullName evidence="2">Uncharacterized protein</fullName>
    </submittedName>
</protein>
<gene>
    <name evidence="2" type="ORF">KEF29_21900</name>
</gene>
<dbReference type="Proteomes" id="UP000682308">
    <property type="component" value="Unassembled WGS sequence"/>
</dbReference>
<feature type="region of interest" description="Disordered" evidence="1">
    <location>
        <begin position="38"/>
        <end position="80"/>
    </location>
</feature>
<sequence length="143" mass="15033">MPQVPPFAVAASTVRVPVTVAAALRRATADLRQNLIDGRRPAGLTGADTLAARPPGNADHPVTPEAAHGNADTPAGSPRPWAGLARGYLILVLVLRPHRPRPADSITVYIATTADPLSERPDGSTPRRRRGQDRPGPEPDATP</sequence>
<comment type="caution">
    <text evidence="2">The sequence shown here is derived from an EMBL/GenBank/DDBJ whole genome shotgun (WGS) entry which is preliminary data.</text>
</comment>
<accession>A0A941J6M5</accession>
<dbReference type="EMBL" id="JAGTPG010000002">
    <property type="protein sequence ID" value="MBR8641129.1"/>
    <property type="molecule type" value="Genomic_DNA"/>
</dbReference>
<evidence type="ECO:0000313" key="3">
    <source>
        <dbReference type="Proteomes" id="UP000682308"/>
    </source>
</evidence>
<evidence type="ECO:0000256" key="1">
    <source>
        <dbReference type="SAM" id="MobiDB-lite"/>
    </source>
</evidence>
<keyword evidence="3" id="KW-1185">Reference proteome</keyword>
<reference evidence="2 3" key="1">
    <citation type="submission" date="2021-04" db="EMBL/GenBank/DDBJ databases">
        <title>Characterization of the biosynthetic gene cluster of new lipopeptides with antitumor activity in the genome of the marine Streptomyces PHM034.</title>
        <authorList>
            <person name="Ceniceros A."/>
            <person name="Canedo L."/>
            <person name="Mendez C."/>
            <person name="Olano C."/>
            <person name="Schleissner C."/>
            <person name="Cuevas C."/>
            <person name="De La Calle F."/>
            <person name="Salas J.A."/>
        </authorList>
    </citation>
    <scope>NUCLEOTIDE SEQUENCE [LARGE SCALE GENOMIC DNA]</scope>
    <source>
        <strain evidence="2 3">PHM034</strain>
    </source>
</reference>